<comment type="subcellular location">
    <subcellularLocation>
        <location evidence="4 6">Cytoplasm</location>
    </subcellularLocation>
</comment>
<proteinExistence type="inferred from homology"/>
<accession>A0A6H0V2V2</accession>
<keyword evidence="4" id="KW-0963">Cytoplasm</keyword>
<dbReference type="GO" id="GO:0032790">
    <property type="term" value="P:ribosome disassembly"/>
    <property type="evidence" value="ECO:0007669"/>
    <property type="project" value="TreeGrafter"/>
</dbReference>
<dbReference type="PANTHER" id="PTHR10938:SF0">
    <property type="entry name" value="TRANSLATION INITIATION FACTOR IF-3, MITOCHONDRIAL"/>
    <property type="match status" value="1"/>
</dbReference>
<dbReference type="Gene3D" id="3.10.20.80">
    <property type="entry name" value="Translation initiation factor 3 (IF-3), N-terminal domain"/>
    <property type="match status" value="1"/>
</dbReference>
<feature type="domain" description="Translation initiation factor 3 N-terminal" evidence="8">
    <location>
        <begin position="20"/>
        <end position="87"/>
    </location>
</feature>
<dbReference type="HAMAP" id="MF_00080">
    <property type="entry name" value="IF_3"/>
    <property type="match status" value="1"/>
</dbReference>
<dbReference type="Proteomes" id="UP000503310">
    <property type="component" value="Chromosome"/>
</dbReference>
<dbReference type="InterPro" id="IPR036788">
    <property type="entry name" value="T_IF-3_C_sf"/>
</dbReference>
<keyword evidence="2 4" id="KW-0396">Initiation factor</keyword>
<evidence type="ECO:0000256" key="2">
    <source>
        <dbReference type="ARBA" id="ARBA00022540"/>
    </source>
</evidence>
<organism evidence="9 10">
    <name type="scientific">Mycoplasmopsis gallinacea</name>
    <dbReference type="NCBI Taxonomy" id="29556"/>
    <lineage>
        <taxon>Bacteria</taxon>
        <taxon>Bacillati</taxon>
        <taxon>Mycoplasmatota</taxon>
        <taxon>Mycoplasmoidales</taxon>
        <taxon>Metamycoplasmataceae</taxon>
        <taxon>Mycoplasmopsis</taxon>
    </lineage>
</organism>
<dbReference type="InterPro" id="IPR019814">
    <property type="entry name" value="Translation_initiation_fac_3_N"/>
</dbReference>
<dbReference type="InterPro" id="IPR019813">
    <property type="entry name" value="Translation_initiation_fac3_CS"/>
</dbReference>
<dbReference type="SUPFAM" id="SSF54364">
    <property type="entry name" value="Translation initiation factor IF3, N-terminal domain"/>
    <property type="match status" value="1"/>
</dbReference>
<evidence type="ECO:0000256" key="1">
    <source>
        <dbReference type="ARBA" id="ARBA00005439"/>
    </source>
</evidence>
<dbReference type="Pfam" id="PF05198">
    <property type="entry name" value="IF3_N"/>
    <property type="match status" value="1"/>
</dbReference>
<dbReference type="EMBL" id="CP047225">
    <property type="protein sequence ID" value="QIW62670.1"/>
    <property type="molecule type" value="Genomic_DNA"/>
</dbReference>
<dbReference type="GO" id="GO:0043022">
    <property type="term" value="F:ribosome binding"/>
    <property type="evidence" value="ECO:0007669"/>
    <property type="project" value="TreeGrafter"/>
</dbReference>
<reference evidence="9 10" key="1">
    <citation type="submission" date="2019-12" db="EMBL/GenBank/DDBJ databases">
        <title>Sequencing and analysis of the whole genome of Mycoplasma gallinaceum strain Peacock20181011.</title>
        <authorList>
            <person name="Liu X."/>
            <person name="Qin Z."/>
            <person name="Xu H."/>
        </authorList>
    </citation>
    <scope>NUCLEOTIDE SEQUENCE [LARGE SCALE GENOMIC DNA]</scope>
    <source>
        <strain evidence="9 10">Peacock20181011</strain>
    </source>
</reference>
<feature type="domain" description="Translation initiation factor 3 C-terminal" evidence="7">
    <location>
        <begin position="95"/>
        <end position="181"/>
    </location>
</feature>
<sequence>MIKEFIIQPKGKKPVAEHYVNEAIPFKQVFLLDSQGQKVGVVRTAEAIEKAKNEKMDLVLIQANPKPIARILDYGKFKYDRKKKEKEIKEKQTNIQNREVRLTPMISDNDLMTKSRKAREFLLKGDRIKVSLKLRGREIGRKDLGLATLDKFYKTLEDIAEITTEAKLVNERFLDMNLQPNKQKIQKYLKEKELEKETQVTKEGEK</sequence>
<dbReference type="AlphaFoldDB" id="A0A6H0V2V2"/>
<evidence type="ECO:0000313" key="9">
    <source>
        <dbReference type="EMBL" id="QIW62670.1"/>
    </source>
</evidence>
<evidence type="ECO:0000256" key="4">
    <source>
        <dbReference type="HAMAP-Rule" id="MF_00080"/>
    </source>
</evidence>
<dbReference type="InterPro" id="IPR036787">
    <property type="entry name" value="T_IF-3_N_sf"/>
</dbReference>
<dbReference type="InterPro" id="IPR019815">
    <property type="entry name" value="Translation_initiation_fac_3_C"/>
</dbReference>
<evidence type="ECO:0000256" key="5">
    <source>
        <dbReference type="NCBIfam" id="TIGR00168"/>
    </source>
</evidence>
<keyword evidence="3 4" id="KW-0648">Protein biosynthesis</keyword>
<gene>
    <name evidence="4" type="primary">infC</name>
    <name evidence="9" type="ORF">GOQ20_01950</name>
</gene>
<evidence type="ECO:0000259" key="7">
    <source>
        <dbReference type="Pfam" id="PF00707"/>
    </source>
</evidence>
<name>A0A6H0V2V2_9BACT</name>
<protein>
    <recommendedName>
        <fullName evidence="4 5">Translation initiation factor IF-3</fullName>
    </recommendedName>
</protein>
<dbReference type="GO" id="GO:0005829">
    <property type="term" value="C:cytosol"/>
    <property type="evidence" value="ECO:0007669"/>
    <property type="project" value="TreeGrafter"/>
</dbReference>
<comment type="function">
    <text evidence="4 6">IF-3 binds to the 30S ribosomal subunit and shifts the equilibrium between 70S ribosomes and their 50S and 30S subunits in favor of the free subunits, thus enhancing the availability of 30S subunits on which protein synthesis initiation begins.</text>
</comment>
<evidence type="ECO:0000256" key="3">
    <source>
        <dbReference type="ARBA" id="ARBA00022917"/>
    </source>
</evidence>
<comment type="similarity">
    <text evidence="1 4 6">Belongs to the IF-3 family.</text>
</comment>
<evidence type="ECO:0000256" key="6">
    <source>
        <dbReference type="RuleBase" id="RU000646"/>
    </source>
</evidence>
<dbReference type="GO" id="GO:0003743">
    <property type="term" value="F:translation initiation factor activity"/>
    <property type="evidence" value="ECO:0007669"/>
    <property type="project" value="UniProtKB-UniRule"/>
</dbReference>
<dbReference type="GO" id="GO:0016020">
    <property type="term" value="C:membrane"/>
    <property type="evidence" value="ECO:0007669"/>
    <property type="project" value="TreeGrafter"/>
</dbReference>
<dbReference type="PROSITE" id="PS00938">
    <property type="entry name" value="IF3"/>
    <property type="match status" value="1"/>
</dbReference>
<dbReference type="NCBIfam" id="TIGR00168">
    <property type="entry name" value="infC"/>
    <property type="match status" value="1"/>
</dbReference>
<dbReference type="Pfam" id="PF00707">
    <property type="entry name" value="IF3_C"/>
    <property type="match status" value="1"/>
</dbReference>
<dbReference type="InterPro" id="IPR001288">
    <property type="entry name" value="Translation_initiation_fac_3"/>
</dbReference>
<dbReference type="SUPFAM" id="SSF55200">
    <property type="entry name" value="Translation initiation factor IF3, C-terminal domain"/>
    <property type="match status" value="1"/>
</dbReference>
<evidence type="ECO:0000313" key="10">
    <source>
        <dbReference type="Proteomes" id="UP000503310"/>
    </source>
</evidence>
<dbReference type="PANTHER" id="PTHR10938">
    <property type="entry name" value="TRANSLATION INITIATION FACTOR IF-3"/>
    <property type="match status" value="1"/>
</dbReference>
<dbReference type="Gene3D" id="3.30.110.10">
    <property type="entry name" value="Translation initiation factor 3 (IF-3), C-terminal domain"/>
    <property type="match status" value="1"/>
</dbReference>
<evidence type="ECO:0000259" key="8">
    <source>
        <dbReference type="Pfam" id="PF05198"/>
    </source>
</evidence>
<comment type="subunit">
    <text evidence="4 6">Monomer.</text>
</comment>